<dbReference type="FunFam" id="2.60.120.290:FF:000048">
    <property type="entry name" value="Uncharacterized protein, isoform A"/>
    <property type="match status" value="1"/>
</dbReference>
<keyword evidence="2" id="KW-1015">Disulfide bond</keyword>
<evidence type="ECO:0000256" key="2">
    <source>
        <dbReference type="ARBA" id="ARBA00023157"/>
    </source>
</evidence>
<dbReference type="SMART" id="SM00042">
    <property type="entry name" value="CUB"/>
    <property type="match status" value="2"/>
</dbReference>
<gene>
    <name evidence="5" type="ORF">X975_03657</name>
</gene>
<dbReference type="InterPro" id="IPR000859">
    <property type="entry name" value="CUB_dom"/>
</dbReference>
<dbReference type="PANTHER" id="PTHR24251:SF37">
    <property type="entry name" value="CUB DOMAIN-CONTAINING PROTEIN"/>
    <property type="match status" value="1"/>
</dbReference>
<evidence type="ECO:0000256" key="1">
    <source>
        <dbReference type="ARBA" id="ARBA00022737"/>
    </source>
</evidence>
<comment type="caution">
    <text evidence="3">Lacks conserved residue(s) required for the propagation of feature annotation.</text>
</comment>
<feature type="domain" description="CUB" evidence="4">
    <location>
        <begin position="123"/>
        <end position="235"/>
    </location>
</feature>
<keyword evidence="1" id="KW-0677">Repeat</keyword>
<proteinExistence type="predicted"/>
<dbReference type="SUPFAM" id="SSF49854">
    <property type="entry name" value="Spermadhesin, CUB domain"/>
    <property type="match status" value="2"/>
</dbReference>
<dbReference type="EMBL" id="KK112599">
    <property type="protein sequence ID" value="KFM58065.1"/>
    <property type="molecule type" value="Genomic_DNA"/>
</dbReference>
<protein>
    <submittedName>
        <fullName evidence="5">Cubilin</fullName>
    </submittedName>
</protein>
<dbReference type="Proteomes" id="UP000054359">
    <property type="component" value="Unassembled WGS sequence"/>
</dbReference>
<organism evidence="5 6">
    <name type="scientific">Stegodyphus mimosarum</name>
    <name type="common">African social velvet spider</name>
    <dbReference type="NCBI Taxonomy" id="407821"/>
    <lineage>
        <taxon>Eukaryota</taxon>
        <taxon>Metazoa</taxon>
        <taxon>Ecdysozoa</taxon>
        <taxon>Arthropoda</taxon>
        <taxon>Chelicerata</taxon>
        <taxon>Arachnida</taxon>
        <taxon>Araneae</taxon>
        <taxon>Araneomorphae</taxon>
        <taxon>Entelegynae</taxon>
        <taxon>Eresoidea</taxon>
        <taxon>Eresidae</taxon>
        <taxon>Stegodyphus</taxon>
    </lineage>
</organism>
<keyword evidence="6" id="KW-1185">Reference proteome</keyword>
<dbReference type="Pfam" id="PF00431">
    <property type="entry name" value="CUB"/>
    <property type="match status" value="2"/>
</dbReference>
<dbReference type="AlphaFoldDB" id="A0A087SYX6"/>
<feature type="non-terminal residue" evidence="5">
    <location>
        <position position="273"/>
    </location>
</feature>
<dbReference type="OMA" id="FETEACC"/>
<dbReference type="PROSITE" id="PS01180">
    <property type="entry name" value="CUB"/>
    <property type="match status" value="2"/>
</dbReference>
<evidence type="ECO:0000259" key="4">
    <source>
        <dbReference type="PROSITE" id="PS01180"/>
    </source>
</evidence>
<name>A0A087SYX6_STEMI</name>
<dbReference type="PANTHER" id="PTHR24251">
    <property type="entry name" value="OVOCHYMASE-RELATED"/>
    <property type="match status" value="1"/>
</dbReference>
<evidence type="ECO:0000256" key="3">
    <source>
        <dbReference type="PROSITE-ProRule" id="PRU00059"/>
    </source>
</evidence>
<reference evidence="5 6" key="1">
    <citation type="submission" date="2013-11" db="EMBL/GenBank/DDBJ databases">
        <title>Genome sequencing of Stegodyphus mimosarum.</title>
        <authorList>
            <person name="Bechsgaard J."/>
        </authorList>
    </citation>
    <scope>NUCLEOTIDE SEQUENCE [LARGE SCALE GENOMIC DNA]</scope>
</reference>
<dbReference type="STRING" id="407821.A0A087SYX6"/>
<dbReference type="InterPro" id="IPR035914">
    <property type="entry name" value="Sperma_CUB_dom_sf"/>
</dbReference>
<evidence type="ECO:0000313" key="5">
    <source>
        <dbReference type="EMBL" id="KFM58065.1"/>
    </source>
</evidence>
<dbReference type="OrthoDB" id="6425279at2759"/>
<dbReference type="CDD" id="cd00041">
    <property type="entry name" value="CUB"/>
    <property type="match status" value="2"/>
</dbReference>
<feature type="domain" description="CUB" evidence="4">
    <location>
        <begin position="7"/>
        <end position="119"/>
    </location>
</feature>
<dbReference type="Gene3D" id="2.60.120.290">
    <property type="entry name" value="Spermadhesin, CUB domain"/>
    <property type="match status" value="2"/>
</dbReference>
<sequence>MDCPASCHFHLQSSGDAIQSPNYPNRYFANSNCKWTLEGPIGTGIVLQFSDFDTESSFDTVQIQVGGRTEEKSVSLVTLSGNKDVSSMTYTTASNLMIIKFRTDASVEKKGFRASWKTEPVRCGGELFALPSAQVLTSATYPQPYPGGLECLYVLTAPAGKILTLEVIDIDLEPNKDFIHIRDGPSPSDPLLAKMSGGVEDNPKFLLSTTNRVYMYFHSSFGDSRRGFAIRFRAGCELEEVALAGNLSSPAFGISKYPPNQICTYRISLLGGG</sequence>
<accession>A0A087SYX6</accession>
<evidence type="ECO:0000313" key="6">
    <source>
        <dbReference type="Proteomes" id="UP000054359"/>
    </source>
</evidence>